<organism evidence="1 2">
    <name type="scientific">Wuchereria bancrofti</name>
    <dbReference type="NCBI Taxonomy" id="6293"/>
    <lineage>
        <taxon>Eukaryota</taxon>
        <taxon>Metazoa</taxon>
        <taxon>Ecdysozoa</taxon>
        <taxon>Nematoda</taxon>
        <taxon>Chromadorea</taxon>
        <taxon>Rhabditida</taxon>
        <taxon>Spirurina</taxon>
        <taxon>Spiruromorpha</taxon>
        <taxon>Filarioidea</taxon>
        <taxon>Onchocercidae</taxon>
        <taxon>Wuchereria</taxon>
    </lineage>
</organism>
<sequence length="67" mass="7635">MQDAKKPSEQLLTLVVKSCSYGLWIMSELAENSDFEPIALFVNLFEVVVSQCMSEDLVEESEYVDKK</sequence>
<dbReference type="Proteomes" id="UP000004810">
    <property type="component" value="Unassembled WGS sequence"/>
</dbReference>
<gene>
    <name evidence="1" type="ORF">WUBG_17612</name>
</gene>
<dbReference type="EMBL" id="ADBV01018492">
    <property type="protein sequence ID" value="EJW71481.1"/>
    <property type="molecule type" value="Genomic_DNA"/>
</dbReference>
<name>J9DPM4_WUCBA</name>
<proteinExistence type="predicted"/>
<dbReference type="AlphaFoldDB" id="J9DPM4"/>
<reference evidence="2" key="1">
    <citation type="submission" date="2012-08" db="EMBL/GenBank/DDBJ databases">
        <title>The Genome Sequence of Wuchereria bancrofti.</title>
        <authorList>
            <person name="Nutman T.B."/>
            <person name="Fink D.L."/>
            <person name="Russ C."/>
            <person name="Young S."/>
            <person name="Zeng Q."/>
            <person name="Koehrsen M."/>
            <person name="Alvarado L."/>
            <person name="Berlin A."/>
            <person name="Chapman S.B."/>
            <person name="Chen Z."/>
            <person name="Freedman E."/>
            <person name="Gellesch M."/>
            <person name="Goldberg J."/>
            <person name="Griggs A."/>
            <person name="Gujja S."/>
            <person name="Heilman E.R."/>
            <person name="Heiman D."/>
            <person name="Hepburn T."/>
            <person name="Howarth C."/>
            <person name="Jen D."/>
            <person name="Larson L."/>
            <person name="Lewis B."/>
            <person name="Mehta T."/>
            <person name="Park D."/>
            <person name="Pearson M."/>
            <person name="Roberts A."/>
            <person name="Saif S."/>
            <person name="Shea T."/>
            <person name="Shenoy N."/>
            <person name="Sisk P."/>
            <person name="Stolte C."/>
            <person name="Sykes S."/>
            <person name="Walk T."/>
            <person name="White J."/>
            <person name="Yandava C."/>
            <person name="Haas B."/>
            <person name="Henn M.R."/>
            <person name="Nusbaum C."/>
            <person name="Birren B."/>
        </authorList>
    </citation>
    <scope>NUCLEOTIDE SEQUENCE [LARGE SCALE GENOMIC DNA]</scope>
    <source>
        <strain evidence="2">NA</strain>
    </source>
</reference>
<accession>J9DPM4</accession>
<evidence type="ECO:0000313" key="2">
    <source>
        <dbReference type="Proteomes" id="UP000004810"/>
    </source>
</evidence>
<evidence type="ECO:0000313" key="1">
    <source>
        <dbReference type="EMBL" id="EJW71481.1"/>
    </source>
</evidence>
<protein>
    <submittedName>
        <fullName evidence="1">Uncharacterized protein</fullName>
    </submittedName>
</protein>
<comment type="caution">
    <text evidence="1">The sequence shown here is derived from an EMBL/GenBank/DDBJ whole genome shotgun (WGS) entry which is preliminary data.</text>
</comment>